<protein>
    <recommendedName>
        <fullName evidence="3">DUF4157 domain-containing protein</fullName>
    </recommendedName>
</protein>
<evidence type="ECO:0008006" key="3">
    <source>
        <dbReference type="Google" id="ProtNLM"/>
    </source>
</evidence>
<reference evidence="1 2" key="1">
    <citation type="submission" date="2021-07" db="EMBL/GenBank/DDBJ databases">
        <title>Thermus aquaticus gen. n. and sp. n., a nonsporulating extreme thermophile.</title>
        <authorList>
            <person name="Hu C.-J."/>
            <person name="Li W.-J."/>
            <person name="Xian W.-D."/>
        </authorList>
    </citation>
    <scope>NUCLEOTIDE SEQUENCE [LARGE SCALE GENOMIC DNA]</scope>
    <source>
        <strain evidence="1 2">SYSU G05001</strain>
    </source>
</reference>
<sequence length="146" mass="16264">MSVDLIRLLLLLSGLVRFGAPDGWDVAWRAGVSLAWPGPQVVLEARWDPVPIYYQGPPGDLCGLYDGAVRIDPAASLKGCRETLAHELNHVWQARTYGLIVPFTYGISPQLWEPERPWEGAGGMPAPRSLNWSLIHLYFPLYDPGR</sequence>
<accession>A0ABS7A0E3</accession>
<evidence type="ECO:0000313" key="1">
    <source>
        <dbReference type="EMBL" id="MBW6395550.1"/>
    </source>
</evidence>
<keyword evidence="2" id="KW-1185">Reference proteome</keyword>
<dbReference type="Proteomes" id="UP000724268">
    <property type="component" value="Unassembled WGS sequence"/>
</dbReference>
<comment type="caution">
    <text evidence="1">The sequence shown here is derived from an EMBL/GenBank/DDBJ whole genome shotgun (WGS) entry which is preliminary data.</text>
</comment>
<proteinExistence type="predicted"/>
<gene>
    <name evidence="1" type="ORF">KZX47_10355</name>
</gene>
<name>A0ABS7A0E3_9DEIN</name>
<dbReference type="EMBL" id="JAHXRS010000019">
    <property type="protein sequence ID" value="MBW6395550.1"/>
    <property type="molecule type" value="Genomic_DNA"/>
</dbReference>
<organism evidence="1 2">
    <name type="scientific">Thermus brevis</name>
    <dbReference type="NCBI Taxonomy" id="2862456"/>
    <lineage>
        <taxon>Bacteria</taxon>
        <taxon>Thermotogati</taxon>
        <taxon>Deinococcota</taxon>
        <taxon>Deinococci</taxon>
        <taxon>Thermales</taxon>
        <taxon>Thermaceae</taxon>
        <taxon>Thermus</taxon>
    </lineage>
</organism>
<dbReference type="RefSeq" id="WP_219760031.1">
    <property type="nucleotide sequence ID" value="NZ_JAHXRS010000019.1"/>
</dbReference>
<evidence type="ECO:0000313" key="2">
    <source>
        <dbReference type="Proteomes" id="UP000724268"/>
    </source>
</evidence>